<comment type="function">
    <text evidence="16">Involved in the biosynthesis of p-aminobenzoate (PABA), a precursor of tetrahydrofolate. Converts 4-amino-4-deoxychorismate into 4-aminobenzoate (PABA) and pyruvate.</text>
</comment>
<protein>
    <recommendedName>
        <fullName evidence="17">Aminodeoxychorismate lyase</fullName>
        <ecNumber evidence="7">2.6.1.42</ecNumber>
        <ecNumber evidence="11">4.1.3.38</ecNumber>
    </recommendedName>
    <alternativeName>
        <fullName evidence="18">4-amino-4-deoxychorismate lyase</fullName>
    </alternativeName>
</protein>
<evidence type="ECO:0000256" key="17">
    <source>
        <dbReference type="ARBA" id="ARBA00069174"/>
    </source>
</evidence>
<dbReference type="PANTHER" id="PTHR42743">
    <property type="entry name" value="AMINO-ACID AMINOTRANSFERASE"/>
    <property type="match status" value="1"/>
</dbReference>
<dbReference type="InterPro" id="IPR001544">
    <property type="entry name" value="Aminotrans_IV"/>
</dbReference>
<evidence type="ECO:0000256" key="15">
    <source>
        <dbReference type="ARBA" id="ARBA00049529"/>
    </source>
</evidence>
<evidence type="ECO:0000256" key="6">
    <source>
        <dbReference type="ARBA" id="ARBA00009320"/>
    </source>
</evidence>
<comment type="catalytic activity">
    <reaction evidence="14">
        <text>L-leucine + 2-oxoglutarate = 4-methyl-2-oxopentanoate + L-glutamate</text>
        <dbReference type="Rhea" id="RHEA:18321"/>
        <dbReference type="ChEBI" id="CHEBI:16810"/>
        <dbReference type="ChEBI" id="CHEBI:17865"/>
        <dbReference type="ChEBI" id="CHEBI:29985"/>
        <dbReference type="ChEBI" id="CHEBI:57427"/>
        <dbReference type="EC" id="2.6.1.42"/>
    </reaction>
</comment>
<evidence type="ECO:0000256" key="20">
    <source>
        <dbReference type="RuleBase" id="RU004516"/>
    </source>
</evidence>
<comment type="pathway">
    <text evidence="3">Amino-acid biosynthesis; L-isoleucine biosynthesis; L-isoleucine from 2-oxobutanoate: step 4/4.</text>
</comment>
<dbReference type="GO" id="GO:0008696">
    <property type="term" value="F:4-amino-4-deoxychorismate lyase activity"/>
    <property type="evidence" value="ECO:0007669"/>
    <property type="project" value="UniProtKB-EC"/>
</dbReference>
<comment type="catalytic activity">
    <reaction evidence="12">
        <text>L-valine + 2-oxoglutarate = 3-methyl-2-oxobutanoate + L-glutamate</text>
        <dbReference type="Rhea" id="RHEA:24813"/>
        <dbReference type="ChEBI" id="CHEBI:11851"/>
        <dbReference type="ChEBI" id="CHEBI:16810"/>
        <dbReference type="ChEBI" id="CHEBI:29985"/>
        <dbReference type="ChEBI" id="CHEBI:57762"/>
        <dbReference type="EC" id="2.6.1.42"/>
    </reaction>
</comment>
<evidence type="ECO:0000256" key="11">
    <source>
        <dbReference type="ARBA" id="ARBA00035676"/>
    </source>
</evidence>
<dbReference type="GO" id="GO:0046656">
    <property type="term" value="P:folic acid biosynthetic process"/>
    <property type="evidence" value="ECO:0007669"/>
    <property type="project" value="UniProtKB-KW"/>
</dbReference>
<evidence type="ECO:0000256" key="3">
    <source>
        <dbReference type="ARBA" id="ARBA00004824"/>
    </source>
</evidence>
<comment type="pathway">
    <text evidence="10">Cofactor biosynthesis; tetrahydrofolate biosynthesis; 4-aminobenzoate from chorismate: step 2/2.</text>
</comment>
<dbReference type="PANTHER" id="PTHR42743:SF11">
    <property type="entry name" value="AMINODEOXYCHORISMATE LYASE"/>
    <property type="match status" value="1"/>
</dbReference>
<evidence type="ECO:0000256" key="5">
    <source>
        <dbReference type="ARBA" id="ARBA00005072"/>
    </source>
</evidence>
<proteinExistence type="inferred from homology"/>
<evidence type="ECO:0000256" key="4">
    <source>
        <dbReference type="ARBA" id="ARBA00004931"/>
    </source>
</evidence>
<evidence type="ECO:0000256" key="16">
    <source>
        <dbReference type="ARBA" id="ARBA00054027"/>
    </source>
</evidence>
<dbReference type="FunFam" id="3.20.10.10:FF:000002">
    <property type="entry name" value="D-alanine aminotransferase"/>
    <property type="match status" value="1"/>
</dbReference>
<keyword evidence="21" id="KW-0456">Lyase</keyword>
<comment type="pathway">
    <text evidence="4">Amino-acid biosynthesis; L-valine biosynthesis; L-valine from pyruvate: step 4/4.</text>
</comment>
<dbReference type="Pfam" id="PF01063">
    <property type="entry name" value="Aminotran_4"/>
    <property type="match status" value="1"/>
</dbReference>
<evidence type="ECO:0000256" key="2">
    <source>
        <dbReference type="ARBA" id="ARBA00003109"/>
    </source>
</evidence>
<dbReference type="PROSITE" id="PS00770">
    <property type="entry name" value="AA_TRANSFER_CLASS_4"/>
    <property type="match status" value="1"/>
</dbReference>
<evidence type="ECO:0000256" key="18">
    <source>
        <dbReference type="ARBA" id="ARBA00080135"/>
    </source>
</evidence>
<dbReference type="Gene3D" id="3.20.10.10">
    <property type="entry name" value="D-amino Acid Aminotransferase, subunit A, domain 2"/>
    <property type="match status" value="1"/>
</dbReference>
<comment type="similarity">
    <text evidence="6 19">Belongs to the class-IV pyridoxal-phosphate-dependent aminotransferase family.</text>
</comment>
<dbReference type="Proteomes" id="UP000630149">
    <property type="component" value="Unassembled WGS sequence"/>
</dbReference>
<keyword evidence="8 20" id="KW-0663">Pyridoxal phosphate</keyword>
<evidence type="ECO:0000256" key="1">
    <source>
        <dbReference type="ARBA" id="ARBA00001933"/>
    </source>
</evidence>
<dbReference type="InterPro" id="IPR043131">
    <property type="entry name" value="BCAT-like_N"/>
</dbReference>
<evidence type="ECO:0000256" key="8">
    <source>
        <dbReference type="ARBA" id="ARBA00022898"/>
    </source>
</evidence>
<evidence type="ECO:0000256" key="9">
    <source>
        <dbReference type="ARBA" id="ARBA00022909"/>
    </source>
</evidence>
<evidence type="ECO:0000256" key="7">
    <source>
        <dbReference type="ARBA" id="ARBA00013053"/>
    </source>
</evidence>
<comment type="pathway">
    <text evidence="5">Amino-acid biosynthesis; L-leucine biosynthesis; L-leucine from 3-methyl-2-oxobutanoate: step 4/4.</text>
</comment>
<evidence type="ECO:0000256" key="14">
    <source>
        <dbReference type="ARBA" id="ARBA00049229"/>
    </source>
</evidence>
<dbReference type="SUPFAM" id="SSF56752">
    <property type="entry name" value="D-aminoacid aminotransferase-like PLP-dependent enzymes"/>
    <property type="match status" value="1"/>
</dbReference>
<dbReference type="EC" id="2.6.1.42" evidence="7"/>
<dbReference type="InterPro" id="IPR018300">
    <property type="entry name" value="Aminotrans_IV_CS"/>
</dbReference>
<accession>A0A917JW67</accession>
<dbReference type="AlphaFoldDB" id="A0A917JW67"/>
<evidence type="ECO:0000256" key="10">
    <source>
        <dbReference type="ARBA" id="ARBA00035633"/>
    </source>
</evidence>
<dbReference type="InterPro" id="IPR050571">
    <property type="entry name" value="Class-IV_PLP-Dep_Aminotrnsfr"/>
</dbReference>
<evidence type="ECO:0000313" key="22">
    <source>
        <dbReference type="Proteomes" id="UP000630149"/>
    </source>
</evidence>
<name>A0A917JW67_9GAMM</name>
<dbReference type="EC" id="4.1.3.38" evidence="11"/>
<comment type="catalytic activity">
    <reaction evidence="13">
        <text>L-isoleucine + 2-oxoglutarate = (S)-3-methyl-2-oxopentanoate + L-glutamate</text>
        <dbReference type="Rhea" id="RHEA:24801"/>
        <dbReference type="ChEBI" id="CHEBI:16810"/>
        <dbReference type="ChEBI" id="CHEBI:29985"/>
        <dbReference type="ChEBI" id="CHEBI:35146"/>
        <dbReference type="ChEBI" id="CHEBI:58045"/>
        <dbReference type="EC" id="2.6.1.42"/>
    </reaction>
</comment>
<keyword evidence="9" id="KW-0289">Folate biosynthesis</keyword>
<evidence type="ECO:0000256" key="13">
    <source>
        <dbReference type="ARBA" id="ARBA00048798"/>
    </source>
</evidence>
<keyword evidence="22" id="KW-1185">Reference proteome</keyword>
<dbReference type="EMBL" id="BMOB01000008">
    <property type="protein sequence ID" value="GGI89972.1"/>
    <property type="molecule type" value="Genomic_DNA"/>
</dbReference>
<comment type="catalytic activity">
    <reaction evidence="15">
        <text>4-amino-4-deoxychorismate = 4-aminobenzoate + pyruvate + H(+)</text>
        <dbReference type="Rhea" id="RHEA:16201"/>
        <dbReference type="ChEBI" id="CHEBI:15361"/>
        <dbReference type="ChEBI" id="CHEBI:15378"/>
        <dbReference type="ChEBI" id="CHEBI:17836"/>
        <dbReference type="ChEBI" id="CHEBI:58406"/>
        <dbReference type="EC" id="4.1.3.38"/>
    </reaction>
</comment>
<evidence type="ECO:0000313" key="21">
    <source>
        <dbReference type="EMBL" id="GGI89972.1"/>
    </source>
</evidence>
<dbReference type="InterPro" id="IPR043132">
    <property type="entry name" value="BCAT-like_C"/>
</dbReference>
<gene>
    <name evidence="21" type="ORF">GCM10007966_18410</name>
</gene>
<evidence type="ECO:0000256" key="12">
    <source>
        <dbReference type="ARBA" id="ARBA00048212"/>
    </source>
</evidence>
<dbReference type="GO" id="GO:0008652">
    <property type="term" value="P:amino acid biosynthetic process"/>
    <property type="evidence" value="ECO:0007669"/>
    <property type="project" value="UniProtKB-ARBA"/>
</dbReference>
<comment type="cofactor">
    <cofactor evidence="1 20">
        <name>pyridoxal 5'-phosphate</name>
        <dbReference type="ChEBI" id="CHEBI:597326"/>
    </cofactor>
</comment>
<reference evidence="21" key="1">
    <citation type="journal article" date="2014" name="Int. J. Syst. Evol. Microbiol.">
        <title>Complete genome sequence of Corynebacterium casei LMG S-19264T (=DSM 44701T), isolated from a smear-ripened cheese.</title>
        <authorList>
            <consortium name="US DOE Joint Genome Institute (JGI-PGF)"/>
            <person name="Walter F."/>
            <person name="Albersmeier A."/>
            <person name="Kalinowski J."/>
            <person name="Ruckert C."/>
        </authorList>
    </citation>
    <scope>NUCLEOTIDE SEQUENCE</scope>
    <source>
        <strain evidence="21">JCM 13919</strain>
    </source>
</reference>
<dbReference type="InterPro" id="IPR036038">
    <property type="entry name" value="Aminotransferase-like"/>
</dbReference>
<reference evidence="21" key="2">
    <citation type="submission" date="2020-09" db="EMBL/GenBank/DDBJ databases">
        <authorList>
            <person name="Sun Q."/>
            <person name="Ohkuma M."/>
        </authorList>
    </citation>
    <scope>NUCLEOTIDE SEQUENCE</scope>
    <source>
        <strain evidence="21">JCM 13919</strain>
    </source>
</reference>
<dbReference type="GO" id="GO:0004084">
    <property type="term" value="F:branched-chain-amino-acid transaminase activity"/>
    <property type="evidence" value="ECO:0007669"/>
    <property type="project" value="UniProtKB-EC"/>
</dbReference>
<dbReference type="Gene3D" id="3.30.470.10">
    <property type="match status" value="1"/>
</dbReference>
<sequence>MPTKIIHKHSKAAMHRMMLGEGLFETIRIEQSKPCYASSHWQRMHQTASVLKIPFEMSQDTWNEHLHRSILEADLEDGGIKVVLMSGRGARELSAEATDSSLIFHAFSLSAKPNALTLMSAPWVRDAHNPIYQFKSINYLESIQAQRLAKAERVDDVLFFNTQGYATETTVANLFMIHNNILYTPSIQCGLMPGIIRARIIDLALDCNMGLIEGFISHSLLLSANALFVTNALRRLIPVRTWGGQSYDVNHPTIQKLRLLITSDTNRFMSS</sequence>
<comment type="caution">
    <text evidence="21">The sequence shown here is derived from an EMBL/GenBank/DDBJ whole genome shotgun (WGS) entry which is preliminary data.</text>
</comment>
<organism evidence="21 22">
    <name type="scientific">Legionella impletisoli</name>
    <dbReference type="NCBI Taxonomy" id="343510"/>
    <lineage>
        <taxon>Bacteria</taxon>
        <taxon>Pseudomonadati</taxon>
        <taxon>Pseudomonadota</taxon>
        <taxon>Gammaproteobacteria</taxon>
        <taxon>Legionellales</taxon>
        <taxon>Legionellaceae</taxon>
        <taxon>Legionella</taxon>
    </lineage>
</organism>
<comment type="function">
    <text evidence="2">Acts on leucine, isoleucine and valine.</text>
</comment>
<evidence type="ECO:0000256" key="19">
    <source>
        <dbReference type="RuleBase" id="RU004106"/>
    </source>
</evidence>